<dbReference type="Proteomes" id="UP000294980">
    <property type="component" value="Unassembled WGS sequence"/>
</dbReference>
<feature type="domain" description="Aminotransferase class V" evidence="3">
    <location>
        <begin position="167"/>
        <end position="295"/>
    </location>
</feature>
<sequence length="517" mass="57469">MSKPVKLRRFQAPIWDEPVIMEMGVPGRRGAHFPVAEDAVAEAVGGAAALVPAAMARPERPALPELSEPDILRHYLHLSQETLGMMGISLFGTCTMKYNPRVNERLAARPEMAQLHPKQDPSTLQGLLEGVHNFDLMLRELSGMDQFVFQAAGGADAAYTHTCITRAYHAARGELKQRDQIITSIQSHPCSPATANTAGFEVITLPLDEKGYPSLDALKAAVSDRTAALMINNPDDMGLYNPEIKEWVRIVHEAGGLCFYDHANFNGVMTKIRAAELGFDACMFMLHKTFGVPKGGGGPAVGAYGCSEKLKPYLPGPLVTLDNGRYALTDPGPHSIGKVREYYGNLQQVMKAYAWTRAMGLEGLSEAADISVLLNNYMEKELLKIRGVTRSHPDIDGWRLEMTRYSLEELYEDTGVTVADVQNRMVDFGIDAFWMAHEPWLVPHPFTPEAGEMWSLEDIDYWIAVLRQVSDEAYSNPEIVQTAPHNQAVQKVKVEPLEEPDHWAMTWRAWKRKRGVA</sequence>
<protein>
    <submittedName>
        <fullName evidence="4">Glycine dehydrogenase subunit 2</fullName>
    </submittedName>
</protein>
<reference evidence="4 5" key="1">
    <citation type="submission" date="2019-03" db="EMBL/GenBank/DDBJ databases">
        <title>Genomic Encyclopedia of Type Strains, Phase IV (KMG-IV): sequencing the most valuable type-strain genomes for metagenomic binning, comparative biology and taxonomic classification.</title>
        <authorList>
            <person name="Goeker M."/>
        </authorList>
    </citation>
    <scope>NUCLEOTIDE SEQUENCE [LARGE SCALE GENOMIC DNA]</scope>
    <source>
        <strain evidence="4 5">DSM 23344</strain>
    </source>
</reference>
<proteinExistence type="predicted"/>
<dbReference type="InterPro" id="IPR020581">
    <property type="entry name" value="GDC_P"/>
</dbReference>
<dbReference type="AlphaFoldDB" id="A0A4R2LCQ3"/>
<keyword evidence="2" id="KW-0663">Pyridoxal phosphate</keyword>
<evidence type="ECO:0000313" key="4">
    <source>
        <dbReference type="EMBL" id="TCO77115.1"/>
    </source>
</evidence>
<dbReference type="PANTHER" id="PTHR11773:SF1">
    <property type="entry name" value="GLYCINE DEHYDROGENASE (DECARBOXYLATING), MITOCHONDRIAL"/>
    <property type="match status" value="1"/>
</dbReference>
<comment type="caution">
    <text evidence="4">The sequence shown here is derived from an EMBL/GenBank/DDBJ whole genome shotgun (WGS) entry which is preliminary data.</text>
</comment>
<organism evidence="4 5">
    <name type="scientific">Chromatocurvus halotolerans</name>
    <dbReference type="NCBI Taxonomy" id="1132028"/>
    <lineage>
        <taxon>Bacteria</taxon>
        <taxon>Pseudomonadati</taxon>
        <taxon>Pseudomonadota</taxon>
        <taxon>Gammaproteobacteria</taxon>
        <taxon>Cellvibrionales</taxon>
        <taxon>Halieaceae</taxon>
        <taxon>Chromatocurvus</taxon>
    </lineage>
</organism>
<gene>
    <name evidence="4" type="ORF">EV688_103129</name>
</gene>
<evidence type="ECO:0000256" key="1">
    <source>
        <dbReference type="ARBA" id="ARBA00003788"/>
    </source>
</evidence>
<dbReference type="GO" id="GO:0005960">
    <property type="term" value="C:glycine cleavage complex"/>
    <property type="evidence" value="ECO:0007669"/>
    <property type="project" value="TreeGrafter"/>
</dbReference>
<dbReference type="Gene3D" id="6.20.440.10">
    <property type="match status" value="1"/>
</dbReference>
<dbReference type="RefSeq" id="WP_117317560.1">
    <property type="nucleotide sequence ID" value="NZ_QQSW01000008.1"/>
</dbReference>
<comment type="function">
    <text evidence="1">The glycine cleavage system catalyzes the degradation of glycine. The P protein binds the alpha-amino group of glycine through its pyridoxal phosphate cofactor; CO(2) is released and the remaining methylamine moiety is then transferred to the lipoamide cofactor of the H protein.</text>
</comment>
<dbReference type="GO" id="GO:0019464">
    <property type="term" value="P:glycine decarboxylation via glycine cleavage system"/>
    <property type="evidence" value="ECO:0007669"/>
    <property type="project" value="TreeGrafter"/>
</dbReference>
<name>A0A4R2LCQ3_9GAMM</name>
<accession>A0A4R2LCQ3</accession>
<dbReference type="InterPro" id="IPR015421">
    <property type="entry name" value="PyrdxlP-dep_Trfase_major"/>
</dbReference>
<dbReference type="PANTHER" id="PTHR11773">
    <property type="entry name" value="GLYCINE DEHYDROGENASE, DECARBOXYLATING"/>
    <property type="match status" value="1"/>
</dbReference>
<dbReference type="GO" id="GO:0030170">
    <property type="term" value="F:pyridoxal phosphate binding"/>
    <property type="evidence" value="ECO:0007669"/>
    <property type="project" value="TreeGrafter"/>
</dbReference>
<dbReference type="Pfam" id="PF00266">
    <property type="entry name" value="Aminotran_5"/>
    <property type="match status" value="1"/>
</dbReference>
<dbReference type="NCBIfam" id="NF003346">
    <property type="entry name" value="PRK04366.1"/>
    <property type="match status" value="1"/>
</dbReference>
<dbReference type="Gene3D" id="3.40.640.10">
    <property type="entry name" value="Type I PLP-dependent aspartate aminotransferase-like (Major domain)"/>
    <property type="match status" value="1"/>
</dbReference>
<dbReference type="GO" id="GO:0005829">
    <property type="term" value="C:cytosol"/>
    <property type="evidence" value="ECO:0007669"/>
    <property type="project" value="TreeGrafter"/>
</dbReference>
<dbReference type="OrthoDB" id="9801272at2"/>
<dbReference type="InterPro" id="IPR000192">
    <property type="entry name" value="Aminotrans_V_dom"/>
</dbReference>
<dbReference type="GO" id="GO:0016594">
    <property type="term" value="F:glycine binding"/>
    <property type="evidence" value="ECO:0007669"/>
    <property type="project" value="TreeGrafter"/>
</dbReference>
<dbReference type="SUPFAM" id="SSF53383">
    <property type="entry name" value="PLP-dependent transferases"/>
    <property type="match status" value="1"/>
</dbReference>
<evidence type="ECO:0000313" key="5">
    <source>
        <dbReference type="Proteomes" id="UP000294980"/>
    </source>
</evidence>
<dbReference type="GO" id="GO:0004375">
    <property type="term" value="F:glycine dehydrogenase (decarboxylating) activity"/>
    <property type="evidence" value="ECO:0007669"/>
    <property type="project" value="InterPro"/>
</dbReference>
<evidence type="ECO:0000259" key="3">
    <source>
        <dbReference type="Pfam" id="PF00266"/>
    </source>
</evidence>
<evidence type="ECO:0000256" key="2">
    <source>
        <dbReference type="ARBA" id="ARBA00022898"/>
    </source>
</evidence>
<dbReference type="InterPro" id="IPR015424">
    <property type="entry name" value="PyrdxlP-dep_Trfase"/>
</dbReference>
<dbReference type="EMBL" id="SLWX01000003">
    <property type="protein sequence ID" value="TCO77115.1"/>
    <property type="molecule type" value="Genomic_DNA"/>
</dbReference>
<keyword evidence="5" id="KW-1185">Reference proteome</keyword>